<evidence type="ECO:0000313" key="1">
    <source>
        <dbReference type="EMBL" id="TQV82829.1"/>
    </source>
</evidence>
<dbReference type="RefSeq" id="WP_142934488.1">
    <property type="nucleotide sequence ID" value="NZ_ML660171.1"/>
</dbReference>
<comment type="caution">
    <text evidence="1">The sequence shown here is derived from an EMBL/GenBank/DDBJ whole genome shotgun (WGS) entry which is preliminary data.</text>
</comment>
<name>A0A545U037_9GAMM</name>
<dbReference type="AlphaFoldDB" id="A0A545U037"/>
<dbReference type="EMBL" id="VIKS01000015">
    <property type="protein sequence ID" value="TQV82829.1"/>
    <property type="molecule type" value="Genomic_DNA"/>
</dbReference>
<accession>A0A545U037</accession>
<gene>
    <name evidence="1" type="ORF">FLL46_23970</name>
</gene>
<keyword evidence="2" id="KW-1185">Reference proteome</keyword>
<evidence type="ECO:0000313" key="2">
    <source>
        <dbReference type="Proteomes" id="UP000315439"/>
    </source>
</evidence>
<proteinExistence type="predicted"/>
<protein>
    <submittedName>
        <fullName evidence="1">Uncharacterized protein</fullName>
    </submittedName>
</protein>
<reference evidence="1 2" key="1">
    <citation type="submission" date="2019-07" db="EMBL/GenBank/DDBJ databases">
        <title>Draft genome for Aliikangiella sp. M105.</title>
        <authorList>
            <person name="Wang G."/>
        </authorList>
    </citation>
    <scope>NUCLEOTIDE SEQUENCE [LARGE SCALE GENOMIC DNA]</scope>
    <source>
        <strain evidence="1 2">M105</strain>
    </source>
</reference>
<dbReference type="Proteomes" id="UP000315439">
    <property type="component" value="Unassembled WGS sequence"/>
</dbReference>
<organism evidence="1 2">
    <name type="scientific">Aliikangiella coralliicola</name>
    <dbReference type="NCBI Taxonomy" id="2592383"/>
    <lineage>
        <taxon>Bacteria</taxon>
        <taxon>Pseudomonadati</taxon>
        <taxon>Pseudomonadota</taxon>
        <taxon>Gammaproteobacteria</taxon>
        <taxon>Oceanospirillales</taxon>
        <taxon>Pleioneaceae</taxon>
        <taxon>Aliikangiella</taxon>
    </lineage>
</organism>
<sequence length="103" mass="12073">MTLKELLTRIFKRSADSGKSLDLDYMVAEKPADLIKYKKLKEVAHDLLVERYAIEQMDAKTKPLALSVWWRRFHKHAALNPEYFPKIEDDEIVTNLALLDSRK</sequence>